<dbReference type="EMBL" id="JBHRZS010000007">
    <property type="protein sequence ID" value="MFC3881736.1"/>
    <property type="molecule type" value="Genomic_DNA"/>
</dbReference>
<organism evidence="2 3">
    <name type="scientific">Algoriphagus namhaensis</name>
    <dbReference type="NCBI Taxonomy" id="915353"/>
    <lineage>
        <taxon>Bacteria</taxon>
        <taxon>Pseudomonadati</taxon>
        <taxon>Bacteroidota</taxon>
        <taxon>Cytophagia</taxon>
        <taxon>Cytophagales</taxon>
        <taxon>Cyclobacteriaceae</taxon>
        <taxon>Algoriphagus</taxon>
    </lineage>
</organism>
<dbReference type="RefSeq" id="WP_377907086.1">
    <property type="nucleotide sequence ID" value="NZ_JBHRZS010000007.1"/>
</dbReference>
<gene>
    <name evidence="2" type="ORF">ACFOSV_16190</name>
</gene>
<feature type="transmembrane region" description="Helical" evidence="1">
    <location>
        <begin position="53"/>
        <end position="70"/>
    </location>
</feature>
<keyword evidence="1" id="KW-0812">Transmembrane</keyword>
<reference evidence="3" key="1">
    <citation type="journal article" date="2019" name="Int. J. Syst. Evol. Microbiol.">
        <title>The Global Catalogue of Microorganisms (GCM) 10K type strain sequencing project: providing services to taxonomists for standard genome sequencing and annotation.</title>
        <authorList>
            <consortium name="The Broad Institute Genomics Platform"/>
            <consortium name="The Broad Institute Genome Sequencing Center for Infectious Disease"/>
            <person name="Wu L."/>
            <person name="Ma J."/>
        </authorList>
    </citation>
    <scope>NUCLEOTIDE SEQUENCE [LARGE SCALE GENOMIC DNA]</scope>
    <source>
        <strain evidence="3">CCUG 60523</strain>
    </source>
</reference>
<dbReference type="Pfam" id="PF14023">
    <property type="entry name" value="Bestrophin-like"/>
    <property type="match status" value="1"/>
</dbReference>
<accession>A0ABV8AXP8</accession>
<dbReference type="Proteomes" id="UP001595805">
    <property type="component" value="Unassembled WGS sequence"/>
</dbReference>
<dbReference type="InterPro" id="IPR025333">
    <property type="entry name" value="DUF4239"/>
</dbReference>
<comment type="caution">
    <text evidence="2">The sequence shown here is derived from an EMBL/GenBank/DDBJ whole genome shotgun (WGS) entry which is preliminary data.</text>
</comment>
<sequence>MELFKFFFEVPLILGMMLFVSIAVSTSLLIYYWSHRLMAAHLKKEHERAGRVLFRNSAGLLALILSFTFANDRIIYYQIKDSLVGEASRIVDMYMDLEEYNTPEASQVNQNILSYVNLMVDEDYIIADGNPFATATMREFRKIYQGIHDLTPTTEKQKYLVQDLYSDLDGLSDNMQVRVYQSNNRGNYVFYILLAGLFVMMIIFGIYKPDKFNLLFLGLYSGFISSVIFFMILLSEPFQGPLKIQPEPFLILKQAVDNRE</sequence>
<evidence type="ECO:0008006" key="4">
    <source>
        <dbReference type="Google" id="ProtNLM"/>
    </source>
</evidence>
<feature type="transmembrane region" description="Helical" evidence="1">
    <location>
        <begin position="12"/>
        <end position="33"/>
    </location>
</feature>
<keyword evidence="3" id="KW-1185">Reference proteome</keyword>
<name>A0ABV8AXP8_9BACT</name>
<protein>
    <recommendedName>
        <fullName evidence="4">DUF4239 domain-containing protein</fullName>
    </recommendedName>
</protein>
<evidence type="ECO:0000313" key="2">
    <source>
        <dbReference type="EMBL" id="MFC3881736.1"/>
    </source>
</evidence>
<evidence type="ECO:0000313" key="3">
    <source>
        <dbReference type="Proteomes" id="UP001595805"/>
    </source>
</evidence>
<evidence type="ECO:0000256" key="1">
    <source>
        <dbReference type="SAM" id="Phobius"/>
    </source>
</evidence>
<proteinExistence type="predicted"/>
<keyword evidence="1" id="KW-0472">Membrane</keyword>
<feature type="transmembrane region" description="Helical" evidence="1">
    <location>
        <begin position="188"/>
        <end position="207"/>
    </location>
</feature>
<keyword evidence="1" id="KW-1133">Transmembrane helix</keyword>
<feature type="transmembrane region" description="Helical" evidence="1">
    <location>
        <begin position="213"/>
        <end position="234"/>
    </location>
</feature>